<feature type="domain" description="Deacetylase sirtuin-type" evidence="5">
    <location>
        <begin position="1"/>
        <end position="249"/>
    </location>
</feature>
<dbReference type="EMBL" id="CP036278">
    <property type="protein sequence ID" value="QDU54787.1"/>
    <property type="molecule type" value="Genomic_DNA"/>
</dbReference>
<dbReference type="PANTHER" id="PTHR11085:SF4">
    <property type="entry name" value="NAD-DEPENDENT PROTEIN DEACYLASE"/>
    <property type="match status" value="1"/>
</dbReference>
<dbReference type="InterPro" id="IPR003000">
    <property type="entry name" value="Sirtuin"/>
</dbReference>
<keyword evidence="3" id="KW-0520">NAD</keyword>
<feature type="active site" description="Proton acceptor" evidence="4">
    <location>
        <position position="120"/>
    </location>
</feature>
<keyword evidence="7" id="KW-1185">Reference proteome</keyword>
<keyword evidence="4" id="KW-0862">Zinc</keyword>
<dbReference type="Proteomes" id="UP000315750">
    <property type="component" value="Chromosome"/>
</dbReference>
<evidence type="ECO:0000256" key="3">
    <source>
        <dbReference type="ARBA" id="ARBA00023027"/>
    </source>
</evidence>
<dbReference type="Gene3D" id="3.30.1600.10">
    <property type="entry name" value="SIR2/SIRT2 'Small Domain"/>
    <property type="match status" value="1"/>
</dbReference>
<gene>
    <name evidence="6" type="primary">cobB</name>
    <name evidence="6" type="ORF">Pan181_09700</name>
</gene>
<dbReference type="InterPro" id="IPR029035">
    <property type="entry name" value="DHS-like_NAD/FAD-binding_dom"/>
</dbReference>
<dbReference type="SUPFAM" id="SSF52467">
    <property type="entry name" value="DHS-like NAD/FAD-binding domain"/>
    <property type="match status" value="1"/>
</dbReference>
<dbReference type="OrthoDB" id="9800582at2"/>
<dbReference type="AlphaFoldDB" id="A0A518AJ71"/>
<dbReference type="PROSITE" id="PS50305">
    <property type="entry name" value="SIRTUIN"/>
    <property type="match status" value="1"/>
</dbReference>
<dbReference type="NCBIfam" id="NF001753">
    <property type="entry name" value="PRK00481.1-3"/>
    <property type="match status" value="1"/>
</dbReference>
<evidence type="ECO:0000256" key="1">
    <source>
        <dbReference type="ARBA" id="ARBA00012928"/>
    </source>
</evidence>
<evidence type="ECO:0000256" key="4">
    <source>
        <dbReference type="PROSITE-ProRule" id="PRU00236"/>
    </source>
</evidence>
<dbReference type="Gene3D" id="3.40.50.1220">
    <property type="entry name" value="TPP-binding domain"/>
    <property type="match status" value="1"/>
</dbReference>
<organism evidence="6 7">
    <name type="scientific">Aeoliella mucimassa</name>
    <dbReference type="NCBI Taxonomy" id="2527972"/>
    <lineage>
        <taxon>Bacteria</taxon>
        <taxon>Pseudomonadati</taxon>
        <taxon>Planctomycetota</taxon>
        <taxon>Planctomycetia</taxon>
        <taxon>Pirellulales</taxon>
        <taxon>Lacipirellulaceae</taxon>
        <taxon>Aeoliella</taxon>
    </lineage>
</organism>
<name>A0A518AJ71_9BACT</name>
<dbReference type="InterPro" id="IPR026590">
    <property type="entry name" value="Ssirtuin_cat_dom"/>
</dbReference>
<evidence type="ECO:0000259" key="5">
    <source>
        <dbReference type="PROSITE" id="PS50305"/>
    </source>
</evidence>
<dbReference type="PANTHER" id="PTHR11085">
    <property type="entry name" value="NAD-DEPENDENT PROTEIN DEACYLASE SIRTUIN-5, MITOCHONDRIAL-RELATED"/>
    <property type="match status" value="1"/>
</dbReference>
<keyword evidence="2" id="KW-0808">Transferase</keyword>
<protein>
    <recommendedName>
        <fullName evidence="1">protein acetyllysine N-acetyltransferase</fullName>
        <ecNumber evidence="1">2.3.1.286</ecNumber>
    </recommendedName>
</protein>
<dbReference type="GO" id="GO:0016787">
    <property type="term" value="F:hydrolase activity"/>
    <property type="evidence" value="ECO:0007669"/>
    <property type="project" value="UniProtKB-KW"/>
</dbReference>
<evidence type="ECO:0000256" key="2">
    <source>
        <dbReference type="ARBA" id="ARBA00022679"/>
    </source>
</evidence>
<dbReference type="KEGG" id="amuc:Pan181_09700"/>
<keyword evidence="6" id="KW-0378">Hydrolase</keyword>
<dbReference type="GO" id="GO:0070403">
    <property type="term" value="F:NAD+ binding"/>
    <property type="evidence" value="ECO:0007669"/>
    <property type="project" value="InterPro"/>
</dbReference>
<dbReference type="CDD" id="cd01407">
    <property type="entry name" value="SIR2-fam"/>
    <property type="match status" value="1"/>
</dbReference>
<feature type="binding site" evidence="4">
    <location>
        <position position="156"/>
    </location>
    <ligand>
        <name>Zn(2+)</name>
        <dbReference type="ChEBI" id="CHEBI:29105"/>
    </ligand>
</feature>
<sequence>MDNAIATQVAEWLAEAEHAVVFTGAGMSTESGIPDFRSPGGIWTRFRTVYYDEFMASPDARREYWHQKAMGHREFADSQPNAGHLVIAKWESAGNIRGVITQNIDGLHQIAGNQQVLELHGTARQIECQDCGARFDAEPLVAQYLETDEAPKCTECPKGRLKHATVSFGQSLPTAVLSKAASWSQEADLMLAIGSSLVVNPAAELPVIAKRSGSRLVIINRDPTPLDTMADLVIPGSIGEVLTAIDQAG</sequence>
<feature type="binding site" evidence="4">
    <location>
        <position position="128"/>
    </location>
    <ligand>
        <name>Zn(2+)</name>
        <dbReference type="ChEBI" id="CHEBI:29105"/>
    </ligand>
</feature>
<dbReference type="Pfam" id="PF02146">
    <property type="entry name" value="SIR2"/>
    <property type="match status" value="1"/>
</dbReference>
<feature type="binding site" evidence="4">
    <location>
        <position position="131"/>
    </location>
    <ligand>
        <name>Zn(2+)</name>
        <dbReference type="ChEBI" id="CHEBI:29105"/>
    </ligand>
</feature>
<dbReference type="InterPro" id="IPR050134">
    <property type="entry name" value="NAD-dep_sirtuin_deacylases"/>
</dbReference>
<dbReference type="GO" id="GO:0046872">
    <property type="term" value="F:metal ion binding"/>
    <property type="evidence" value="ECO:0007669"/>
    <property type="project" value="UniProtKB-KW"/>
</dbReference>
<dbReference type="GO" id="GO:0017136">
    <property type="term" value="F:histone deacetylase activity, NAD-dependent"/>
    <property type="evidence" value="ECO:0007669"/>
    <property type="project" value="TreeGrafter"/>
</dbReference>
<keyword evidence="4" id="KW-0479">Metal-binding</keyword>
<reference evidence="6 7" key="1">
    <citation type="submission" date="2019-02" db="EMBL/GenBank/DDBJ databases">
        <title>Deep-cultivation of Planctomycetes and their phenomic and genomic characterization uncovers novel biology.</title>
        <authorList>
            <person name="Wiegand S."/>
            <person name="Jogler M."/>
            <person name="Boedeker C."/>
            <person name="Pinto D."/>
            <person name="Vollmers J."/>
            <person name="Rivas-Marin E."/>
            <person name="Kohn T."/>
            <person name="Peeters S.H."/>
            <person name="Heuer A."/>
            <person name="Rast P."/>
            <person name="Oberbeckmann S."/>
            <person name="Bunk B."/>
            <person name="Jeske O."/>
            <person name="Meyerdierks A."/>
            <person name="Storesund J.E."/>
            <person name="Kallscheuer N."/>
            <person name="Luecker S."/>
            <person name="Lage O.M."/>
            <person name="Pohl T."/>
            <person name="Merkel B.J."/>
            <person name="Hornburger P."/>
            <person name="Mueller R.-W."/>
            <person name="Bruemmer F."/>
            <person name="Labrenz M."/>
            <person name="Spormann A.M."/>
            <person name="Op den Camp H."/>
            <person name="Overmann J."/>
            <person name="Amann R."/>
            <person name="Jetten M.S.M."/>
            <person name="Mascher T."/>
            <person name="Medema M.H."/>
            <person name="Devos D.P."/>
            <person name="Kaster A.-K."/>
            <person name="Ovreas L."/>
            <person name="Rohde M."/>
            <person name="Galperin M.Y."/>
            <person name="Jogler C."/>
        </authorList>
    </citation>
    <scope>NUCLEOTIDE SEQUENCE [LARGE SCALE GENOMIC DNA]</scope>
    <source>
        <strain evidence="6 7">Pan181</strain>
    </source>
</reference>
<dbReference type="EC" id="2.3.1.286" evidence="1"/>
<evidence type="ECO:0000313" key="6">
    <source>
        <dbReference type="EMBL" id="QDU54787.1"/>
    </source>
</evidence>
<evidence type="ECO:0000313" key="7">
    <source>
        <dbReference type="Proteomes" id="UP000315750"/>
    </source>
</evidence>
<proteinExistence type="predicted"/>
<dbReference type="InterPro" id="IPR026591">
    <property type="entry name" value="Sirtuin_cat_small_dom_sf"/>
</dbReference>
<feature type="binding site" evidence="4">
    <location>
        <position position="153"/>
    </location>
    <ligand>
        <name>Zn(2+)</name>
        <dbReference type="ChEBI" id="CHEBI:29105"/>
    </ligand>
</feature>
<accession>A0A518AJ71</accession>
<dbReference type="RefSeq" id="WP_145245716.1">
    <property type="nucleotide sequence ID" value="NZ_CP036278.1"/>
</dbReference>